<dbReference type="NCBIfam" id="TIGR03353">
    <property type="entry name" value="VI_chp_4"/>
    <property type="match status" value="1"/>
</dbReference>
<dbReference type="Pfam" id="PF05936">
    <property type="entry name" value="T6SS_VasE"/>
    <property type="match status" value="1"/>
</dbReference>
<dbReference type="EMBL" id="LXEN01000138">
    <property type="protein sequence ID" value="OAT23506.1"/>
    <property type="molecule type" value="Genomic_DNA"/>
</dbReference>
<dbReference type="PANTHER" id="PTHR35566:SF1">
    <property type="entry name" value="TYPE VI SECRETION SYSTEM BASEPLATE COMPONENT TSSK1"/>
    <property type="match status" value="1"/>
</dbReference>
<dbReference type="InterPro" id="IPR010263">
    <property type="entry name" value="T6SS_TssK"/>
</dbReference>
<dbReference type="OrthoDB" id="9775333at2"/>
<name>A0A198FH09_9GAMM</name>
<evidence type="ECO:0000313" key="2">
    <source>
        <dbReference type="Proteomes" id="UP000094023"/>
    </source>
</evidence>
<organism evidence="1 2">
    <name type="scientific">Proteus myxofaciens ATCC 19692</name>
    <dbReference type="NCBI Taxonomy" id="1354337"/>
    <lineage>
        <taxon>Bacteria</taxon>
        <taxon>Pseudomonadati</taxon>
        <taxon>Pseudomonadota</taxon>
        <taxon>Gammaproteobacteria</taxon>
        <taxon>Enterobacterales</taxon>
        <taxon>Morganellaceae</taxon>
        <taxon>Proteus</taxon>
    </lineage>
</organism>
<dbReference type="AlphaFoldDB" id="A0A198FH09"/>
<accession>A0A198FH09</accession>
<dbReference type="PATRIC" id="fig|1354337.4.peg.2803"/>
<dbReference type="PANTHER" id="PTHR35566">
    <property type="entry name" value="BLR3599 PROTEIN"/>
    <property type="match status" value="1"/>
</dbReference>
<keyword evidence="2" id="KW-1185">Reference proteome</keyword>
<proteinExistence type="predicted"/>
<dbReference type="RefSeq" id="WP_066752099.1">
    <property type="nucleotide sequence ID" value="NZ_LXEN01000138.1"/>
</dbReference>
<protein>
    <submittedName>
        <fullName evidence="1">ImpJ/VasE family protein</fullName>
    </submittedName>
</protein>
<comment type="caution">
    <text evidence="1">The sequence shown here is derived from an EMBL/GenBank/DDBJ whole genome shotgun (WGS) entry which is preliminary data.</text>
</comment>
<gene>
    <name evidence="1" type="ORF">M983_2734</name>
</gene>
<reference evidence="1 2" key="1">
    <citation type="submission" date="2016-04" db="EMBL/GenBank/DDBJ databases">
        <title>ATOL: Assembling a taxonomically balanced genome-scale reconstruction of the evolutionary history of the Enterobacteriaceae.</title>
        <authorList>
            <person name="Plunkett G.III."/>
            <person name="Neeno-Eckwall E.C."/>
            <person name="Glasner J.D."/>
            <person name="Perna N.T."/>
        </authorList>
    </citation>
    <scope>NUCLEOTIDE SEQUENCE [LARGE SCALE GENOMIC DNA]</scope>
    <source>
        <strain evidence="1 2">ATCC 19692</strain>
    </source>
</reference>
<sequence>MKIYRPLWTDGAFLAPQQFQQQARWDSYVADVVAKMAIASPWGVITTEFDESALTISRLSAQKMVVRFADGTLIDTSLADNLPPVVELAQYEQHQTLDVVLALPLLLANGGNLLAEGSTERPRRFRQEWQKVQDLVGQEQTDIAVLRHAISLRFAQDENSAYLTCPVARLIRNTQGSWSFDSSFIPPLLSSQGSPALVTLLTEFMHRLVAKRRRLMMLRRESNEKMADFAVADVSLFWLLNSLNSAEPVLNELMGELHRHPEFLYRELARLAGSLLTFSLEHQIEDIPAYQHDKPELVFPPLFALLNSLLEASLPSRIVTIDLQKDGPFWKGELHDSRLREDADFYLSVRSSLPTHLLVTQFPLLCKAGSADDVSDVVNIALKGIPLHALTQVPTALPLRLENQYFALDIDNPAGLAMLDSGKCAFYVPGTLGEIHLELFAVLRS</sequence>
<dbReference type="STRING" id="1354337.M983_2734"/>
<dbReference type="Proteomes" id="UP000094023">
    <property type="component" value="Unassembled WGS sequence"/>
</dbReference>
<evidence type="ECO:0000313" key="1">
    <source>
        <dbReference type="EMBL" id="OAT23506.1"/>
    </source>
</evidence>